<reference evidence="3" key="1">
    <citation type="submission" date="2018-02" db="EMBL/GenBank/DDBJ databases">
        <title>Glaesserella australis sp. nov., isolated from the lungs of pigs.</title>
        <authorList>
            <person name="Turni C."/>
            <person name="Christensen H."/>
        </authorList>
    </citation>
    <scope>NUCLEOTIDE SEQUENCE [LARGE SCALE GENOMIC DNA]</scope>
    <source>
        <strain evidence="3">HS4635</strain>
    </source>
</reference>
<dbReference type="Proteomes" id="UP000248689">
    <property type="component" value="Unassembled WGS sequence"/>
</dbReference>
<keyword evidence="3" id="KW-1185">Reference proteome</keyword>
<feature type="compositionally biased region" description="Acidic residues" evidence="1">
    <location>
        <begin position="35"/>
        <end position="49"/>
    </location>
</feature>
<organism evidence="2 3">
    <name type="scientific">Glaesserella australis</name>
    <dbReference type="NCBI Taxonomy" id="2094024"/>
    <lineage>
        <taxon>Bacteria</taxon>
        <taxon>Pseudomonadati</taxon>
        <taxon>Pseudomonadota</taxon>
        <taxon>Gammaproteobacteria</taxon>
        <taxon>Pasteurellales</taxon>
        <taxon>Pasteurellaceae</taxon>
        <taxon>Glaesserella</taxon>
    </lineage>
</organism>
<protein>
    <submittedName>
        <fullName evidence="2">Uncharacterized protein</fullName>
    </submittedName>
</protein>
<sequence>MAKKDKPEEDKVEEQKNDATLEEDHHLADSPADVSEVDVNETPEETEQEDLAKDEVSDIPDHIAVEDGAVVSKGAVYKLSPKHPTGSYWRNGIHFTAGVEVTVDDSEWGVEQVEEMVNDPWLECVQIIPMTKEEYAKLKKKGGK</sequence>
<dbReference type="OrthoDB" id="9962059at2"/>
<evidence type="ECO:0000313" key="3">
    <source>
        <dbReference type="Proteomes" id="UP000248689"/>
    </source>
</evidence>
<dbReference type="AlphaFoldDB" id="A0A328BVY2"/>
<feature type="compositionally biased region" description="Basic and acidic residues" evidence="1">
    <location>
        <begin position="1"/>
        <end position="28"/>
    </location>
</feature>
<dbReference type="RefSeq" id="WP_111750160.1">
    <property type="nucleotide sequence ID" value="NZ_PTPX01000014.1"/>
</dbReference>
<feature type="region of interest" description="Disordered" evidence="1">
    <location>
        <begin position="1"/>
        <end position="54"/>
    </location>
</feature>
<comment type="caution">
    <text evidence="2">The sequence shown here is derived from an EMBL/GenBank/DDBJ whole genome shotgun (WGS) entry which is preliminary data.</text>
</comment>
<dbReference type="EMBL" id="PTPX01000014">
    <property type="protein sequence ID" value="RAL18478.1"/>
    <property type="molecule type" value="Genomic_DNA"/>
</dbReference>
<name>A0A328BVY2_9PAST</name>
<evidence type="ECO:0000256" key="1">
    <source>
        <dbReference type="SAM" id="MobiDB-lite"/>
    </source>
</evidence>
<accession>A0A328BVY2</accession>
<evidence type="ECO:0000313" key="2">
    <source>
        <dbReference type="EMBL" id="RAL18478.1"/>
    </source>
</evidence>
<proteinExistence type="predicted"/>
<gene>
    <name evidence="2" type="ORF">C5N92_07120</name>
</gene>